<protein>
    <submittedName>
        <fullName evidence="1">Uncharacterized protein</fullName>
    </submittedName>
</protein>
<gene>
    <name evidence="1" type="ORF">SB444474_3592</name>
</gene>
<reference evidence="1 2" key="1">
    <citation type="submission" date="2012-03" db="EMBL/GenBank/DDBJ databases">
        <authorList>
            <person name="Rasko D."/>
            <person name="Redman J."/>
            <person name="Daugherty S.C."/>
            <person name="Tallon L."/>
            <person name="Sadzewicz L."/>
            <person name="Jones K."/>
            <person name="Santana-Cruz I."/>
            <person name="Liu X."/>
        </authorList>
    </citation>
    <scope>NUCLEOTIDE SEQUENCE [LARGE SCALE GENOMIC DNA]</scope>
    <source>
        <strain evidence="1 2">4444-74</strain>
    </source>
</reference>
<name>I6DQM0_SHIBO</name>
<sequence length="40" mass="4859">MLLLQYKTIFCFSITLFKFFRMTCVFCNTARFLQLTKIIN</sequence>
<dbReference type="AlphaFoldDB" id="I6DQM0"/>
<dbReference type="EMBL" id="AKNB01000272">
    <property type="protein sequence ID" value="EIQ34062.1"/>
    <property type="molecule type" value="Genomic_DNA"/>
</dbReference>
<dbReference type="Proteomes" id="UP000004199">
    <property type="component" value="Unassembled WGS sequence"/>
</dbReference>
<organism evidence="1 2">
    <name type="scientific">Shigella boydii 4444-74</name>
    <dbReference type="NCBI Taxonomy" id="766140"/>
    <lineage>
        <taxon>Bacteria</taxon>
        <taxon>Pseudomonadati</taxon>
        <taxon>Pseudomonadota</taxon>
        <taxon>Gammaproteobacteria</taxon>
        <taxon>Enterobacterales</taxon>
        <taxon>Enterobacteriaceae</taxon>
        <taxon>Shigella</taxon>
    </lineage>
</organism>
<evidence type="ECO:0000313" key="2">
    <source>
        <dbReference type="Proteomes" id="UP000004199"/>
    </source>
</evidence>
<proteinExistence type="predicted"/>
<comment type="caution">
    <text evidence="1">The sequence shown here is derived from an EMBL/GenBank/DDBJ whole genome shotgun (WGS) entry which is preliminary data.</text>
</comment>
<evidence type="ECO:0000313" key="1">
    <source>
        <dbReference type="EMBL" id="EIQ34062.1"/>
    </source>
</evidence>
<accession>I6DQM0</accession>